<evidence type="ECO:0000256" key="1">
    <source>
        <dbReference type="SAM" id="SignalP"/>
    </source>
</evidence>
<protein>
    <recommendedName>
        <fullName evidence="4">DUF3108 domain-containing protein</fullName>
    </recommendedName>
</protein>
<dbReference type="Pfam" id="PF11306">
    <property type="entry name" value="DUF3108"/>
    <property type="match status" value="1"/>
</dbReference>
<name>A0A090ACG1_9GAMM</name>
<dbReference type="HOGENOM" id="CLU_063619_3_0_6"/>
<dbReference type="AlphaFoldDB" id="A0A090ACG1"/>
<accession>A0A090ACG1</accession>
<dbReference type="OrthoDB" id="6007799at2"/>
<keyword evidence="3" id="KW-1185">Reference proteome</keyword>
<dbReference type="KEGG" id="tig:THII_0092"/>
<dbReference type="Proteomes" id="UP000031623">
    <property type="component" value="Chromosome"/>
</dbReference>
<dbReference type="STRING" id="40754.THII_0092"/>
<keyword evidence="1" id="KW-0732">Signal</keyword>
<feature type="signal peptide" evidence="1">
    <location>
        <begin position="1"/>
        <end position="21"/>
    </location>
</feature>
<gene>
    <name evidence="2" type="ORF">THII_0092</name>
</gene>
<sequence length="238" mass="27337">MNWMKSVLISLLLFWNGSLWATDHFPPPFIALYKLYVNGIPVGKGSRSLTKVSPDQWVFETVGETTGLAALIQAIRIEERSVFTRINGNIRPLEYTYRQTGRKTINNQVLFNWSKNIAQDVYQGKTKTVSLKENVLDRLLYQLVLMQELQQGKRQLQYQVVNKGNLSTYTPTLLGKETVKTGTGELETLKYERLSSNKERRTTLWCASQLHYLPVRVEHVEKDNEVFSLVLESVQGLP</sequence>
<proteinExistence type="predicted"/>
<evidence type="ECO:0000313" key="2">
    <source>
        <dbReference type="EMBL" id="BAP54389.1"/>
    </source>
</evidence>
<dbReference type="InterPro" id="IPR021457">
    <property type="entry name" value="DUF3108"/>
</dbReference>
<feature type="chain" id="PRO_5001852718" description="DUF3108 domain-containing protein" evidence="1">
    <location>
        <begin position="22"/>
        <end position="238"/>
    </location>
</feature>
<reference evidence="2 3" key="1">
    <citation type="journal article" date="2014" name="ISME J.">
        <title>Ecophysiology of Thioploca ingrica as revealed by the complete genome sequence supplemented with proteomic evidence.</title>
        <authorList>
            <person name="Kojima H."/>
            <person name="Ogura Y."/>
            <person name="Yamamoto N."/>
            <person name="Togashi T."/>
            <person name="Mori H."/>
            <person name="Watanabe T."/>
            <person name="Nemoto F."/>
            <person name="Kurokawa K."/>
            <person name="Hayashi T."/>
            <person name="Fukui M."/>
        </authorList>
    </citation>
    <scope>NUCLEOTIDE SEQUENCE [LARGE SCALE GENOMIC DNA]</scope>
</reference>
<dbReference type="EMBL" id="AP014633">
    <property type="protein sequence ID" value="BAP54389.1"/>
    <property type="molecule type" value="Genomic_DNA"/>
</dbReference>
<organism evidence="2 3">
    <name type="scientific">Thioploca ingrica</name>
    <dbReference type="NCBI Taxonomy" id="40754"/>
    <lineage>
        <taxon>Bacteria</taxon>
        <taxon>Pseudomonadati</taxon>
        <taxon>Pseudomonadota</taxon>
        <taxon>Gammaproteobacteria</taxon>
        <taxon>Thiotrichales</taxon>
        <taxon>Thiotrichaceae</taxon>
        <taxon>Thioploca</taxon>
    </lineage>
</organism>
<evidence type="ECO:0000313" key="3">
    <source>
        <dbReference type="Proteomes" id="UP000031623"/>
    </source>
</evidence>
<evidence type="ECO:0008006" key="4">
    <source>
        <dbReference type="Google" id="ProtNLM"/>
    </source>
</evidence>